<proteinExistence type="predicted"/>
<accession>A0ABM7ECZ4</accession>
<dbReference type="Pfam" id="PF05932">
    <property type="entry name" value="CesT"/>
    <property type="match status" value="1"/>
</dbReference>
<reference evidence="1 2" key="1">
    <citation type="journal article" date="2014" name="Genome Announc.">
        <title>The Complete Genome Sequence of Pseudomonas putida NBRC 14164T Confirms High Intraspecies Variation.</title>
        <authorList>
            <person name="Ohji S."/>
            <person name="Yamazoe A."/>
            <person name="Hosoyama A."/>
            <person name="Tsuchikane K."/>
            <person name="Ezaki T."/>
            <person name="Fujita N."/>
        </authorList>
    </citation>
    <scope>NUCLEOTIDE SEQUENCE [LARGE SCALE GENOMIC DNA]</scope>
    <source>
        <strain evidence="1 2">NBRC 14164</strain>
    </source>
</reference>
<dbReference type="CDD" id="cd17024">
    <property type="entry name" value="T3SC_IA_DspF-like"/>
    <property type="match status" value="1"/>
</dbReference>
<dbReference type="Gene3D" id="3.30.1460.10">
    <property type="match status" value="1"/>
</dbReference>
<organism evidence="1 2">
    <name type="scientific">Pseudomonas putida NBRC 14164</name>
    <dbReference type="NCBI Taxonomy" id="1211579"/>
    <lineage>
        <taxon>Bacteria</taxon>
        <taxon>Pseudomonadati</taxon>
        <taxon>Pseudomonadota</taxon>
        <taxon>Gammaproteobacteria</taxon>
        <taxon>Pseudomonadales</taxon>
        <taxon>Pseudomonadaceae</taxon>
        <taxon>Pseudomonas</taxon>
    </lineage>
</organism>
<dbReference type="RefSeq" id="WP_016498787.1">
    <property type="nucleotide sequence ID" value="NC_021505.1"/>
</dbReference>
<protein>
    <submittedName>
        <fullName evidence="1">Uncharacterized protein</fullName>
    </submittedName>
</protein>
<dbReference type="SUPFAM" id="SSF69635">
    <property type="entry name" value="Type III secretory system chaperone-like"/>
    <property type="match status" value="1"/>
</dbReference>
<sequence length="132" mass="14649">MSFYYAEKIISEFSSMQGLALSLTTGAVCFQQANGEKWGVEVADDGSHLLLHHNFSGLRVGDSAWMNKLLELNADYSFMQGAWFGLHQATQSCRIFKVLQIDSLTANLMCEHLRGFIHLASVIKKDFSVGLG</sequence>
<dbReference type="EMBL" id="AP013070">
    <property type="protein sequence ID" value="BAN53529.1"/>
    <property type="molecule type" value="Genomic_DNA"/>
</dbReference>
<name>A0ABM7ECZ4_PSEPU</name>
<evidence type="ECO:0000313" key="1">
    <source>
        <dbReference type="EMBL" id="BAN53529.1"/>
    </source>
</evidence>
<dbReference type="InterPro" id="IPR010261">
    <property type="entry name" value="Tir_chaperone"/>
</dbReference>
<keyword evidence="2" id="KW-1185">Reference proteome</keyword>
<gene>
    <name evidence="1" type="ORF">PP4_16760</name>
</gene>
<dbReference type="GeneID" id="45526955"/>
<dbReference type="Proteomes" id="UP000016702">
    <property type="component" value="Chromosome"/>
</dbReference>
<evidence type="ECO:0000313" key="2">
    <source>
        <dbReference type="Proteomes" id="UP000016702"/>
    </source>
</evidence>